<dbReference type="RefSeq" id="WP_378934142.1">
    <property type="nucleotide sequence ID" value="NZ_JBHLVO010000008.1"/>
</dbReference>
<proteinExistence type="inferred from homology"/>
<sequence>MTTKLGQKLVKGNTHQSLDMNEFYPSLMKYCYWLTKNSWDAEDLVQDTMVKVFKKLDRENVGETTVTKSFLRKVAYHQWIDTLKKVKKETLQAEIPELFFQESTQFEEIVEAIETLTNCLTPKQCTVFLLKEFFGNQLDEIAETLKINETAVKTLLFRSRQKLKKYSEVENPEIKSVDSYWIDTDKKQFIDLTIESIKQNNPNIILRKVRGSKQTIRARGIQPYAQSSMKVMSLAS</sequence>
<dbReference type="Proteomes" id="UP001589854">
    <property type="component" value="Unassembled WGS sequence"/>
</dbReference>
<keyword evidence="5" id="KW-0804">Transcription</keyword>
<dbReference type="SUPFAM" id="SSF88659">
    <property type="entry name" value="Sigma3 and sigma4 domains of RNA polymerase sigma factors"/>
    <property type="match status" value="1"/>
</dbReference>
<dbReference type="EMBL" id="JBHLVO010000008">
    <property type="protein sequence ID" value="MFC0272138.1"/>
    <property type="molecule type" value="Genomic_DNA"/>
</dbReference>
<evidence type="ECO:0000313" key="8">
    <source>
        <dbReference type="EMBL" id="MFC0272138.1"/>
    </source>
</evidence>
<dbReference type="PANTHER" id="PTHR43133:SF8">
    <property type="entry name" value="RNA POLYMERASE SIGMA FACTOR HI_1459-RELATED"/>
    <property type="match status" value="1"/>
</dbReference>
<accession>A0ABV6GEM0</accession>
<dbReference type="PANTHER" id="PTHR43133">
    <property type="entry name" value="RNA POLYMERASE ECF-TYPE SIGMA FACTO"/>
    <property type="match status" value="1"/>
</dbReference>
<evidence type="ECO:0000259" key="6">
    <source>
        <dbReference type="Pfam" id="PF04542"/>
    </source>
</evidence>
<evidence type="ECO:0000256" key="3">
    <source>
        <dbReference type="ARBA" id="ARBA00023082"/>
    </source>
</evidence>
<evidence type="ECO:0000256" key="2">
    <source>
        <dbReference type="ARBA" id="ARBA00023015"/>
    </source>
</evidence>
<dbReference type="InterPro" id="IPR013324">
    <property type="entry name" value="RNA_pol_sigma_r3/r4-like"/>
</dbReference>
<dbReference type="InterPro" id="IPR014284">
    <property type="entry name" value="RNA_pol_sigma-70_dom"/>
</dbReference>
<keyword evidence="3" id="KW-0731">Sigma factor</keyword>
<evidence type="ECO:0000259" key="7">
    <source>
        <dbReference type="Pfam" id="PF08281"/>
    </source>
</evidence>
<dbReference type="InterPro" id="IPR039425">
    <property type="entry name" value="RNA_pol_sigma-70-like"/>
</dbReference>
<gene>
    <name evidence="8" type="ORF">ACFFIX_11810</name>
</gene>
<dbReference type="NCBIfam" id="TIGR02937">
    <property type="entry name" value="sigma70-ECF"/>
    <property type="match status" value="1"/>
</dbReference>
<protein>
    <submittedName>
        <fullName evidence="8">RNA polymerase sigma factor</fullName>
    </submittedName>
</protein>
<dbReference type="Pfam" id="PF08281">
    <property type="entry name" value="Sigma70_r4_2"/>
    <property type="match status" value="1"/>
</dbReference>
<evidence type="ECO:0000256" key="4">
    <source>
        <dbReference type="ARBA" id="ARBA00023125"/>
    </source>
</evidence>
<evidence type="ECO:0000256" key="1">
    <source>
        <dbReference type="ARBA" id="ARBA00010641"/>
    </source>
</evidence>
<keyword evidence="4" id="KW-0238">DNA-binding</keyword>
<dbReference type="InterPro" id="IPR013249">
    <property type="entry name" value="RNA_pol_sigma70_r4_t2"/>
</dbReference>
<dbReference type="CDD" id="cd06171">
    <property type="entry name" value="Sigma70_r4"/>
    <property type="match status" value="1"/>
</dbReference>
<comment type="caution">
    <text evidence="8">The sequence shown here is derived from an EMBL/GenBank/DDBJ whole genome shotgun (WGS) entry which is preliminary data.</text>
</comment>
<evidence type="ECO:0000313" key="9">
    <source>
        <dbReference type="Proteomes" id="UP001589854"/>
    </source>
</evidence>
<dbReference type="Pfam" id="PF04542">
    <property type="entry name" value="Sigma70_r2"/>
    <property type="match status" value="1"/>
</dbReference>
<dbReference type="Gene3D" id="1.10.10.10">
    <property type="entry name" value="Winged helix-like DNA-binding domain superfamily/Winged helix DNA-binding domain"/>
    <property type="match status" value="1"/>
</dbReference>
<evidence type="ECO:0000256" key="5">
    <source>
        <dbReference type="ARBA" id="ARBA00023163"/>
    </source>
</evidence>
<comment type="similarity">
    <text evidence="1">Belongs to the sigma-70 factor family. ECF subfamily.</text>
</comment>
<name>A0ABV6GEM0_9BACI</name>
<reference evidence="8 9" key="1">
    <citation type="submission" date="2024-09" db="EMBL/GenBank/DDBJ databases">
        <authorList>
            <person name="Sun Q."/>
            <person name="Mori K."/>
        </authorList>
    </citation>
    <scope>NUCLEOTIDE SEQUENCE [LARGE SCALE GENOMIC DNA]</scope>
    <source>
        <strain evidence="8 9">CCM 7228</strain>
    </source>
</reference>
<keyword evidence="2" id="KW-0805">Transcription regulation</keyword>
<organism evidence="8 9">
    <name type="scientific">Metabacillus herbersteinensis</name>
    <dbReference type="NCBI Taxonomy" id="283816"/>
    <lineage>
        <taxon>Bacteria</taxon>
        <taxon>Bacillati</taxon>
        <taxon>Bacillota</taxon>
        <taxon>Bacilli</taxon>
        <taxon>Bacillales</taxon>
        <taxon>Bacillaceae</taxon>
        <taxon>Metabacillus</taxon>
    </lineage>
</organism>
<dbReference type="SUPFAM" id="SSF88946">
    <property type="entry name" value="Sigma2 domain of RNA polymerase sigma factors"/>
    <property type="match status" value="1"/>
</dbReference>
<feature type="domain" description="RNA polymerase sigma-70 region 2" evidence="6">
    <location>
        <begin position="22"/>
        <end position="87"/>
    </location>
</feature>
<dbReference type="InterPro" id="IPR013325">
    <property type="entry name" value="RNA_pol_sigma_r2"/>
</dbReference>
<dbReference type="InterPro" id="IPR036388">
    <property type="entry name" value="WH-like_DNA-bd_sf"/>
</dbReference>
<dbReference type="Gene3D" id="1.10.1740.10">
    <property type="match status" value="1"/>
</dbReference>
<keyword evidence="9" id="KW-1185">Reference proteome</keyword>
<dbReference type="InterPro" id="IPR007627">
    <property type="entry name" value="RNA_pol_sigma70_r2"/>
</dbReference>
<feature type="domain" description="RNA polymerase sigma factor 70 region 4 type 2" evidence="7">
    <location>
        <begin position="111"/>
        <end position="163"/>
    </location>
</feature>